<proteinExistence type="predicted"/>
<keyword evidence="1" id="KW-0378">Hydrolase</keyword>
<dbReference type="Proteomes" id="UP000478052">
    <property type="component" value="Unassembled WGS sequence"/>
</dbReference>
<dbReference type="InterPro" id="IPR018061">
    <property type="entry name" value="Retropepsins"/>
</dbReference>
<evidence type="ECO:0000259" key="2">
    <source>
        <dbReference type="Pfam" id="PF00077"/>
    </source>
</evidence>
<dbReference type="Gene3D" id="4.10.60.10">
    <property type="entry name" value="Zinc finger, CCHC-type"/>
    <property type="match status" value="1"/>
</dbReference>
<dbReference type="Pfam" id="PF00077">
    <property type="entry name" value="RVP"/>
    <property type="match status" value="1"/>
</dbReference>
<name>A0A6G0W008_APHCR</name>
<dbReference type="GO" id="GO:0006508">
    <property type="term" value="P:proteolysis"/>
    <property type="evidence" value="ECO:0007669"/>
    <property type="project" value="InterPro"/>
</dbReference>
<gene>
    <name evidence="3" type="ORF">FWK35_00025892</name>
</gene>
<organism evidence="3 4">
    <name type="scientific">Aphis craccivora</name>
    <name type="common">Cowpea aphid</name>
    <dbReference type="NCBI Taxonomy" id="307492"/>
    <lineage>
        <taxon>Eukaryota</taxon>
        <taxon>Metazoa</taxon>
        <taxon>Ecdysozoa</taxon>
        <taxon>Arthropoda</taxon>
        <taxon>Hexapoda</taxon>
        <taxon>Insecta</taxon>
        <taxon>Pterygota</taxon>
        <taxon>Neoptera</taxon>
        <taxon>Paraneoptera</taxon>
        <taxon>Hemiptera</taxon>
        <taxon>Sternorrhyncha</taxon>
        <taxon>Aphidomorpha</taxon>
        <taxon>Aphidoidea</taxon>
        <taxon>Aphididae</taxon>
        <taxon>Aphidini</taxon>
        <taxon>Aphis</taxon>
        <taxon>Aphis</taxon>
    </lineage>
</organism>
<comment type="caution">
    <text evidence="3">The sequence shown here is derived from an EMBL/GenBank/DDBJ whole genome shotgun (WGS) entry which is preliminary data.</text>
</comment>
<keyword evidence="4" id="KW-1185">Reference proteome</keyword>
<dbReference type="AlphaFoldDB" id="A0A6G0W008"/>
<feature type="domain" description="Retropepsins" evidence="2">
    <location>
        <begin position="132"/>
        <end position="218"/>
    </location>
</feature>
<dbReference type="InterPro" id="IPR001969">
    <property type="entry name" value="Aspartic_peptidase_AS"/>
</dbReference>
<dbReference type="PROSITE" id="PS00141">
    <property type="entry name" value="ASP_PROTEASE"/>
    <property type="match status" value="1"/>
</dbReference>
<evidence type="ECO:0000313" key="3">
    <source>
        <dbReference type="EMBL" id="KAF0716453.1"/>
    </source>
</evidence>
<dbReference type="Gene3D" id="2.40.70.10">
    <property type="entry name" value="Acid Proteases"/>
    <property type="match status" value="1"/>
</dbReference>
<dbReference type="OrthoDB" id="2155246at2759"/>
<dbReference type="InterPro" id="IPR021109">
    <property type="entry name" value="Peptidase_aspartic_dom_sf"/>
</dbReference>
<dbReference type="EMBL" id="VUJU01009989">
    <property type="protein sequence ID" value="KAF0716453.1"/>
    <property type="molecule type" value="Genomic_DNA"/>
</dbReference>
<evidence type="ECO:0000313" key="4">
    <source>
        <dbReference type="Proteomes" id="UP000478052"/>
    </source>
</evidence>
<dbReference type="SUPFAM" id="SSF50630">
    <property type="entry name" value="Acid proteases"/>
    <property type="match status" value="1"/>
</dbReference>
<dbReference type="GO" id="GO:0008270">
    <property type="term" value="F:zinc ion binding"/>
    <property type="evidence" value="ECO:0007669"/>
    <property type="project" value="InterPro"/>
</dbReference>
<dbReference type="GO" id="GO:0003676">
    <property type="term" value="F:nucleic acid binding"/>
    <property type="evidence" value="ECO:0007669"/>
    <property type="project" value="InterPro"/>
</dbReference>
<dbReference type="CDD" id="cd00303">
    <property type="entry name" value="retropepsin_like"/>
    <property type="match status" value="1"/>
</dbReference>
<sequence length="370" mass="42082">MPQTYNNLPTLAYNNTPYWNTLPTNYDQSYNFLQNSSNKKRRKTNDSTNKNFPNTQRKKCLICSKTNHAEDKCFFKNKSNSNNCQICNKPGHTANNCNLLNTADNCSPYITATPMYKINKINSTPDALFIETKFNNTTLPITIDTGANICCIRQELLPNNYTITPTTVKLSGLDNKPLCVAGITKIQLKINNNYFDVNTHVVKNLSSTIILGNDFLIKNNTLIDFKDDNIILNNNINVQLKINIMNGIKGSIFDCPDNFAIAHCISSDFKMNKGITNLICKVYVPTLDSEPHKFDWSIVKQLLYSEFQNTNIEIHIYYRDKINISSKEHTDIINNINTQCKIINQAHDIFSNYKHGENVLNDGNCGLYAD</sequence>
<evidence type="ECO:0000256" key="1">
    <source>
        <dbReference type="ARBA" id="ARBA00022801"/>
    </source>
</evidence>
<protein>
    <recommendedName>
        <fullName evidence="2">Retropepsins domain-containing protein</fullName>
    </recommendedName>
</protein>
<dbReference type="SUPFAM" id="SSF57756">
    <property type="entry name" value="Retrovirus zinc finger-like domains"/>
    <property type="match status" value="1"/>
</dbReference>
<dbReference type="InterPro" id="IPR036875">
    <property type="entry name" value="Znf_CCHC_sf"/>
</dbReference>
<reference evidence="3 4" key="1">
    <citation type="submission" date="2019-08" db="EMBL/GenBank/DDBJ databases">
        <title>Whole genome of Aphis craccivora.</title>
        <authorList>
            <person name="Voronova N.V."/>
            <person name="Shulinski R.S."/>
            <person name="Bandarenka Y.V."/>
            <person name="Zhorov D.G."/>
            <person name="Warner D."/>
        </authorList>
    </citation>
    <scope>NUCLEOTIDE SEQUENCE [LARGE SCALE GENOMIC DNA]</scope>
    <source>
        <strain evidence="3">180601</strain>
        <tissue evidence="3">Whole Body</tissue>
    </source>
</reference>
<dbReference type="GO" id="GO:0004190">
    <property type="term" value="F:aspartic-type endopeptidase activity"/>
    <property type="evidence" value="ECO:0007669"/>
    <property type="project" value="InterPro"/>
</dbReference>
<accession>A0A6G0W008</accession>